<dbReference type="RefSeq" id="WP_377394093.1">
    <property type="nucleotide sequence ID" value="NZ_JBHSAN010000052.1"/>
</dbReference>
<gene>
    <name evidence="4" type="ORF">ACFS2C_24735</name>
</gene>
<dbReference type="PROSITE" id="PS00134">
    <property type="entry name" value="TRYPSIN_HIS"/>
    <property type="match status" value="1"/>
</dbReference>
<dbReference type="InterPro" id="IPR009003">
    <property type="entry name" value="Peptidase_S1_PA"/>
</dbReference>
<proteinExistence type="predicted"/>
<dbReference type="PANTHER" id="PTHR15462">
    <property type="entry name" value="SERINE PROTEASE"/>
    <property type="match status" value="1"/>
</dbReference>
<evidence type="ECO:0000256" key="3">
    <source>
        <dbReference type="SAM" id="SignalP"/>
    </source>
</evidence>
<dbReference type="PANTHER" id="PTHR15462:SF19">
    <property type="entry name" value="PEPTIDASE S1 DOMAIN-CONTAINING PROTEIN"/>
    <property type="match status" value="1"/>
</dbReference>
<keyword evidence="5" id="KW-1185">Reference proteome</keyword>
<dbReference type="SUPFAM" id="SSF50494">
    <property type="entry name" value="Trypsin-like serine proteases"/>
    <property type="match status" value="1"/>
</dbReference>
<evidence type="ECO:0000313" key="4">
    <source>
        <dbReference type="EMBL" id="MFD2802599.1"/>
    </source>
</evidence>
<dbReference type="GO" id="GO:0016787">
    <property type="term" value="F:hydrolase activity"/>
    <property type="evidence" value="ECO:0007669"/>
    <property type="project" value="UniProtKB-KW"/>
</dbReference>
<accession>A0ABW5WFR8</accession>
<dbReference type="InterPro" id="IPR018114">
    <property type="entry name" value="TRYPSIN_HIS"/>
</dbReference>
<dbReference type="Gene3D" id="2.40.10.10">
    <property type="entry name" value="Trypsin-like serine proteases"/>
    <property type="match status" value="2"/>
</dbReference>
<dbReference type="InterPro" id="IPR043504">
    <property type="entry name" value="Peptidase_S1_PA_chymotrypsin"/>
</dbReference>
<name>A0ABW5WFR8_9PSEU</name>
<dbReference type="EMBL" id="JBHUOF010000048">
    <property type="protein sequence ID" value="MFD2802599.1"/>
    <property type="molecule type" value="Genomic_DNA"/>
</dbReference>
<comment type="caution">
    <text evidence="4">The sequence shown here is derived from an EMBL/GenBank/DDBJ whole genome shotgun (WGS) entry which is preliminary data.</text>
</comment>
<organism evidence="4 5">
    <name type="scientific">Prauserella oleivorans</name>
    <dbReference type="NCBI Taxonomy" id="1478153"/>
    <lineage>
        <taxon>Bacteria</taxon>
        <taxon>Bacillati</taxon>
        <taxon>Actinomycetota</taxon>
        <taxon>Actinomycetes</taxon>
        <taxon>Pseudonocardiales</taxon>
        <taxon>Pseudonocardiaceae</taxon>
        <taxon>Prauserella</taxon>
    </lineage>
</organism>
<sequence>MRRGMFRMTVMLAASVAAASVVTPAVAEPADVVVHVADGGERPTDHWTPDRMRAATPLDDLLAVPGNPDGEATRGMPEVIPPVRGRTGKSTGEPWTGGGEVTTTAGRVFFTFAGSPASCSGNAVTSENRSVVITAGHCVKYEGSWHTDWIFVPGYHDGRAPYGEWPATRTLTTREWDEREDLDFDVGAAVVEPVQGRALTDVVGGQGIAFNGERNEHMYAFGYPAAAPYDGSELVYCSGPTFTDVLETRDHGMRCDMTGGSSGGPWFRNFDERAGLGVQASVNSFGYTFLPGHMFGPYFGTEVQQLHEHAENTVPESPVDVGARG</sequence>
<evidence type="ECO:0000256" key="1">
    <source>
        <dbReference type="ARBA" id="ARBA00022729"/>
    </source>
</evidence>
<reference evidence="5" key="1">
    <citation type="journal article" date="2019" name="Int. J. Syst. Evol. Microbiol.">
        <title>The Global Catalogue of Microorganisms (GCM) 10K type strain sequencing project: providing services to taxonomists for standard genome sequencing and annotation.</title>
        <authorList>
            <consortium name="The Broad Institute Genomics Platform"/>
            <consortium name="The Broad Institute Genome Sequencing Center for Infectious Disease"/>
            <person name="Wu L."/>
            <person name="Ma J."/>
        </authorList>
    </citation>
    <scope>NUCLEOTIDE SEQUENCE [LARGE SCALE GENOMIC DNA]</scope>
    <source>
        <strain evidence="5">IBRC-M 10906</strain>
    </source>
</reference>
<feature type="signal peptide" evidence="3">
    <location>
        <begin position="1"/>
        <end position="27"/>
    </location>
</feature>
<dbReference type="EC" id="3.4.21.-" evidence="4"/>
<keyword evidence="4" id="KW-0378">Hydrolase</keyword>
<keyword evidence="1 3" id="KW-0732">Signal</keyword>
<evidence type="ECO:0000256" key="2">
    <source>
        <dbReference type="SAM" id="MobiDB-lite"/>
    </source>
</evidence>
<feature type="region of interest" description="Disordered" evidence="2">
    <location>
        <begin position="68"/>
        <end position="100"/>
    </location>
</feature>
<feature type="chain" id="PRO_5047384388" evidence="3">
    <location>
        <begin position="28"/>
        <end position="325"/>
    </location>
</feature>
<evidence type="ECO:0000313" key="5">
    <source>
        <dbReference type="Proteomes" id="UP001597478"/>
    </source>
</evidence>
<protein>
    <submittedName>
        <fullName evidence="4">Trypsin-like serine peptidase</fullName>
        <ecNumber evidence="4">3.4.21.-</ecNumber>
    </submittedName>
</protein>
<dbReference type="InterPro" id="IPR050966">
    <property type="entry name" value="Glutamyl_endopeptidase"/>
</dbReference>
<dbReference type="Proteomes" id="UP001597478">
    <property type="component" value="Unassembled WGS sequence"/>
</dbReference>